<feature type="compositionally biased region" description="Polar residues" evidence="1">
    <location>
        <begin position="113"/>
        <end position="127"/>
    </location>
</feature>
<dbReference type="AlphaFoldDB" id="A0AAP0PTE5"/>
<comment type="caution">
    <text evidence="2">The sequence shown here is derived from an EMBL/GenBank/DDBJ whole genome shotgun (WGS) entry which is preliminary data.</text>
</comment>
<protein>
    <submittedName>
        <fullName evidence="2">Uncharacterized protein</fullName>
    </submittedName>
</protein>
<accession>A0AAP0PTE5</accession>
<keyword evidence="3" id="KW-1185">Reference proteome</keyword>
<feature type="compositionally biased region" description="Basic and acidic residues" evidence="1">
    <location>
        <begin position="133"/>
        <end position="145"/>
    </location>
</feature>
<dbReference type="PANTHER" id="PTHR34562:SF8">
    <property type="entry name" value="WPP DOMAIN-INTERACTING PROTEIN 1"/>
    <property type="match status" value="1"/>
</dbReference>
<organism evidence="2 3">
    <name type="scientific">Stephania yunnanensis</name>
    <dbReference type="NCBI Taxonomy" id="152371"/>
    <lineage>
        <taxon>Eukaryota</taxon>
        <taxon>Viridiplantae</taxon>
        <taxon>Streptophyta</taxon>
        <taxon>Embryophyta</taxon>
        <taxon>Tracheophyta</taxon>
        <taxon>Spermatophyta</taxon>
        <taxon>Magnoliopsida</taxon>
        <taxon>Ranunculales</taxon>
        <taxon>Menispermaceae</taxon>
        <taxon>Menispermoideae</taxon>
        <taxon>Cissampelideae</taxon>
        <taxon>Stephania</taxon>
    </lineage>
</organism>
<dbReference type="EMBL" id="JBBNAF010000004">
    <property type="protein sequence ID" value="KAK9152291.1"/>
    <property type="molecule type" value="Genomic_DNA"/>
</dbReference>
<proteinExistence type="predicted"/>
<dbReference type="Proteomes" id="UP001420932">
    <property type="component" value="Unassembled WGS sequence"/>
</dbReference>
<dbReference type="InterPro" id="IPR044696">
    <property type="entry name" value="WIP1/2/3"/>
</dbReference>
<feature type="region of interest" description="Disordered" evidence="1">
    <location>
        <begin position="18"/>
        <end position="176"/>
    </location>
</feature>
<evidence type="ECO:0000313" key="3">
    <source>
        <dbReference type="Proteomes" id="UP001420932"/>
    </source>
</evidence>
<reference evidence="2 3" key="1">
    <citation type="submission" date="2024-01" db="EMBL/GenBank/DDBJ databases">
        <title>Genome assemblies of Stephania.</title>
        <authorList>
            <person name="Yang L."/>
        </authorList>
    </citation>
    <scope>NUCLEOTIDE SEQUENCE [LARGE SCALE GENOMIC DNA]</scope>
    <source>
        <strain evidence="2">YNDBR</strain>
        <tissue evidence="2">Leaf</tissue>
    </source>
</reference>
<evidence type="ECO:0000313" key="2">
    <source>
        <dbReference type="EMBL" id="KAK9152291.1"/>
    </source>
</evidence>
<dbReference type="PANTHER" id="PTHR34562">
    <property type="entry name" value="WPP DOMAIN-INTERACTING PROTEIN 2"/>
    <property type="match status" value="1"/>
</dbReference>
<feature type="compositionally biased region" description="Polar residues" evidence="1">
    <location>
        <begin position="68"/>
        <end position="77"/>
    </location>
</feature>
<gene>
    <name evidence="2" type="ORF">Syun_010600</name>
</gene>
<name>A0AAP0PTE5_9MAGN</name>
<feature type="compositionally biased region" description="Polar residues" evidence="1">
    <location>
        <begin position="146"/>
        <end position="156"/>
    </location>
</feature>
<feature type="compositionally biased region" description="Basic and acidic residues" evidence="1">
    <location>
        <begin position="94"/>
        <end position="112"/>
    </location>
</feature>
<sequence length="481" mass="52705">MTPAGFALLDPRLLHGPAFAFGATDSDNSEDQSSKSSTAASAPRFRFPNAINTGSARDKTKGNKYPSGDTSGPNLTAQLGKASGPQTTKKFRGDKKGRIEKDHSHSSVESDLRSSNVLFPENGSFSGIISGRQMERSSNYDRESSIEAQASNQQSSEEVRMDSCKGNGGEADDDSQIDEGAELSWEEKEEQSINLQSSTSHDPLDEAIISLQAVQDALQEEIDKFRALGREPSLLPNDVTRDLETHGLGSSSSQLHSDEVQKIEALHGEEGVVETNHKICLLEEKLEDALYKLEVKESMVAELEDIVRKNELPQGGSGSQTVLERLREMEVEVESLYRQKIEAELEYVAITKATEELKVAVKDQLDEVLEGERSVTGEQQESLHKVLDAETSEALERRKEGEAESCNRELVRGEEVLGSEGRICKYAVCFFGAVDSAGVSLFVVGVAQFDWNRAHLSKKAYIGGDESTKIDDENPPIPNYS</sequence>
<evidence type="ECO:0000256" key="1">
    <source>
        <dbReference type="SAM" id="MobiDB-lite"/>
    </source>
</evidence>